<dbReference type="InterPro" id="IPR041588">
    <property type="entry name" value="Integrase_H2C2"/>
</dbReference>
<feature type="region of interest" description="Disordered" evidence="1">
    <location>
        <begin position="112"/>
        <end position="134"/>
    </location>
</feature>
<dbReference type="Pfam" id="PF17921">
    <property type="entry name" value="Integrase_H2C2"/>
    <property type="match status" value="1"/>
</dbReference>
<dbReference type="Proteomes" id="UP000887159">
    <property type="component" value="Unassembled WGS sequence"/>
</dbReference>
<accession>A0A8X7B8F0</accession>
<gene>
    <name evidence="3" type="primary">AVEN_52548_1</name>
    <name evidence="3" type="ORF">TNCV_3763431</name>
</gene>
<dbReference type="SUPFAM" id="SSF53098">
    <property type="entry name" value="Ribonuclease H-like"/>
    <property type="match status" value="1"/>
</dbReference>
<dbReference type="GO" id="GO:0003676">
    <property type="term" value="F:nucleic acid binding"/>
    <property type="evidence" value="ECO:0007669"/>
    <property type="project" value="InterPro"/>
</dbReference>
<evidence type="ECO:0000259" key="2">
    <source>
        <dbReference type="Pfam" id="PF17921"/>
    </source>
</evidence>
<dbReference type="PANTHER" id="PTHR47331">
    <property type="entry name" value="PHD-TYPE DOMAIN-CONTAINING PROTEIN"/>
    <property type="match status" value="1"/>
</dbReference>
<dbReference type="InterPro" id="IPR008042">
    <property type="entry name" value="Retrotrans_Pao"/>
</dbReference>
<protein>
    <submittedName>
        <fullName evidence="3">Integrase catalytic domain-containing protein</fullName>
    </submittedName>
</protein>
<dbReference type="InterPro" id="IPR012337">
    <property type="entry name" value="RNaseH-like_sf"/>
</dbReference>
<dbReference type="AlphaFoldDB" id="A0A8X7B8F0"/>
<name>A0A8X7B8F0_TRICX</name>
<dbReference type="InterPro" id="IPR036397">
    <property type="entry name" value="RNaseH_sf"/>
</dbReference>
<dbReference type="PANTHER" id="PTHR47331:SF2">
    <property type="match status" value="1"/>
</dbReference>
<sequence length="389" mass="44872">MSRGRFELREWEYSGECRTVVFLRIKKDDRTEVSFLTSKARVSSLRGAMIPRMELLATVIGTRLTNSVIKALQWENIKRYYWSDSTTVLAWIQRDDNRSVFVRNRVNEIRKQSDPTSWRHGPGEMNPADLPSPKGKRYGELVASEFQEAEEKLKSLIQNEGFSSDIDDRLKALQAFRDEKGILLLKTKITNRKDNDTFLKPAILPPNHEVIKILIVYAHEKNCHAGVQILLNILRETYWILHGRTVKRVLISCITCKRFSSRNLKMIVPPLPEDRVKNAEVFQITGIDMAGPLFLKENKKSWVLIFTCAVYRAVHFELVTATTTTTEAFLMAFRRFVSRRGRCSTVYCDNATNFGEAANAQRPLDWKQVERQGAINAIEWKFNPPTAAW</sequence>
<dbReference type="Pfam" id="PF05380">
    <property type="entry name" value="Peptidase_A17"/>
    <property type="match status" value="1"/>
</dbReference>
<proteinExistence type="predicted"/>
<comment type="caution">
    <text evidence="3">The sequence shown here is derived from an EMBL/GenBank/DDBJ whole genome shotgun (WGS) entry which is preliminary data.</text>
</comment>
<evidence type="ECO:0000256" key="1">
    <source>
        <dbReference type="SAM" id="MobiDB-lite"/>
    </source>
</evidence>
<evidence type="ECO:0000313" key="4">
    <source>
        <dbReference type="Proteomes" id="UP000887159"/>
    </source>
</evidence>
<dbReference type="EMBL" id="BMAU01021362">
    <property type="protein sequence ID" value="GFY23103.1"/>
    <property type="molecule type" value="Genomic_DNA"/>
</dbReference>
<organism evidence="3 4">
    <name type="scientific">Trichonephila clavipes</name>
    <name type="common">Golden silk orbweaver</name>
    <name type="synonym">Nephila clavipes</name>
    <dbReference type="NCBI Taxonomy" id="2585209"/>
    <lineage>
        <taxon>Eukaryota</taxon>
        <taxon>Metazoa</taxon>
        <taxon>Ecdysozoa</taxon>
        <taxon>Arthropoda</taxon>
        <taxon>Chelicerata</taxon>
        <taxon>Arachnida</taxon>
        <taxon>Araneae</taxon>
        <taxon>Araneomorphae</taxon>
        <taxon>Entelegynae</taxon>
        <taxon>Araneoidea</taxon>
        <taxon>Nephilidae</taxon>
        <taxon>Trichonephila</taxon>
    </lineage>
</organism>
<dbReference type="Gene3D" id="3.30.420.10">
    <property type="entry name" value="Ribonuclease H-like superfamily/Ribonuclease H"/>
    <property type="match status" value="1"/>
</dbReference>
<reference evidence="3" key="1">
    <citation type="submission" date="2020-08" db="EMBL/GenBank/DDBJ databases">
        <title>Multicomponent nature underlies the extraordinary mechanical properties of spider dragline silk.</title>
        <authorList>
            <person name="Kono N."/>
            <person name="Nakamura H."/>
            <person name="Mori M."/>
            <person name="Yoshida Y."/>
            <person name="Ohtoshi R."/>
            <person name="Malay A.D."/>
            <person name="Moran D.A.P."/>
            <person name="Tomita M."/>
            <person name="Numata K."/>
            <person name="Arakawa K."/>
        </authorList>
    </citation>
    <scope>NUCLEOTIDE SEQUENCE</scope>
</reference>
<feature type="domain" description="Integrase zinc-binding" evidence="2">
    <location>
        <begin position="208"/>
        <end position="261"/>
    </location>
</feature>
<evidence type="ECO:0000313" key="3">
    <source>
        <dbReference type="EMBL" id="GFY23103.1"/>
    </source>
</evidence>
<keyword evidence="4" id="KW-1185">Reference proteome</keyword>